<evidence type="ECO:0000259" key="1">
    <source>
        <dbReference type="Pfam" id="PF07727"/>
    </source>
</evidence>
<dbReference type="InterPro" id="IPR013103">
    <property type="entry name" value="RVT_2"/>
</dbReference>
<evidence type="ECO:0000313" key="5">
    <source>
        <dbReference type="Proteomes" id="UP000321947"/>
    </source>
</evidence>
<reference evidence="4 5" key="1">
    <citation type="submission" date="2019-08" db="EMBL/GenBank/DDBJ databases">
        <title>Draft genome sequences of two oriental melons (Cucumis melo L. var makuwa).</title>
        <authorList>
            <person name="Kwon S.-Y."/>
        </authorList>
    </citation>
    <scope>NUCLEOTIDE SEQUENCE [LARGE SCALE GENOMIC DNA]</scope>
    <source>
        <strain evidence="5">cv. Chang Bougi</strain>
        <strain evidence="4">cv. SW 3</strain>
        <tissue evidence="2">Leaf</tissue>
    </source>
</reference>
<dbReference type="Proteomes" id="UP000321393">
    <property type="component" value="Unassembled WGS sequence"/>
</dbReference>
<comment type="caution">
    <text evidence="2">The sequence shown here is derived from an EMBL/GenBank/DDBJ whole genome shotgun (WGS) entry which is preliminary data.</text>
</comment>
<dbReference type="STRING" id="1194695.A0A5A7UGG2"/>
<organism evidence="2 4">
    <name type="scientific">Cucumis melo var. makuwa</name>
    <name type="common">Oriental melon</name>
    <dbReference type="NCBI Taxonomy" id="1194695"/>
    <lineage>
        <taxon>Eukaryota</taxon>
        <taxon>Viridiplantae</taxon>
        <taxon>Streptophyta</taxon>
        <taxon>Embryophyta</taxon>
        <taxon>Tracheophyta</taxon>
        <taxon>Spermatophyta</taxon>
        <taxon>Magnoliopsida</taxon>
        <taxon>eudicotyledons</taxon>
        <taxon>Gunneridae</taxon>
        <taxon>Pentapetalae</taxon>
        <taxon>rosids</taxon>
        <taxon>fabids</taxon>
        <taxon>Cucurbitales</taxon>
        <taxon>Cucurbitaceae</taxon>
        <taxon>Benincaseae</taxon>
        <taxon>Cucumis</taxon>
    </lineage>
</organism>
<sequence>MLWLLSLGNKRWNDEYNALVKNQTWQLVPPSSNLNVIGSKWVFRIKRNKDGTIKRSVVKATTIRLEDVYMVQPPGYVNSTFLDYVCKFNKAIYGLKQAPSAWNTILTHELLKLGFINFKSDSSLLIFRKHNCVILFLVYLDDVILTGNNSAEIDRLITMLDAKFSLKDLGSLHYFLEFQIHYLESGFIIIQEKYIDDLLHKFQLTDLKPASSSSVLGKRLHF</sequence>
<proteinExistence type="predicted"/>
<dbReference type="Proteomes" id="UP000321947">
    <property type="component" value="Unassembled WGS sequence"/>
</dbReference>
<dbReference type="OrthoDB" id="414945at2759"/>
<name>A0A5A7UGG2_CUCMM</name>
<gene>
    <name evidence="3" type="ORF">E5676_scaffold1163G00060</name>
    <name evidence="2" type="ORF">E6C27_scaffold43052G00300</name>
</gene>
<dbReference type="AlphaFoldDB" id="A0A5A7UGG2"/>
<evidence type="ECO:0000313" key="3">
    <source>
        <dbReference type="EMBL" id="TYK22690.1"/>
    </source>
</evidence>
<accession>A0A5A7UGG2</accession>
<dbReference type="EMBL" id="SSTD01004900">
    <property type="protein sequence ID" value="TYK22690.1"/>
    <property type="molecule type" value="Genomic_DNA"/>
</dbReference>
<dbReference type="InterPro" id="IPR043502">
    <property type="entry name" value="DNA/RNA_pol_sf"/>
</dbReference>
<feature type="domain" description="Reverse transcriptase Ty1/copia-type" evidence="1">
    <location>
        <begin position="66"/>
        <end position="210"/>
    </location>
</feature>
<protein>
    <submittedName>
        <fullName evidence="2 3">Mitochondrial protein</fullName>
    </submittedName>
</protein>
<dbReference type="SUPFAM" id="SSF56672">
    <property type="entry name" value="DNA/RNA polymerases"/>
    <property type="match status" value="1"/>
</dbReference>
<evidence type="ECO:0000313" key="2">
    <source>
        <dbReference type="EMBL" id="KAA0054902.1"/>
    </source>
</evidence>
<dbReference type="Pfam" id="PF07727">
    <property type="entry name" value="RVT_2"/>
    <property type="match status" value="1"/>
</dbReference>
<evidence type="ECO:0000313" key="4">
    <source>
        <dbReference type="Proteomes" id="UP000321393"/>
    </source>
</evidence>
<dbReference type="EMBL" id="SSTE01008633">
    <property type="protein sequence ID" value="KAA0054902.1"/>
    <property type="molecule type" value="Genomic_DNA"/>
</dbReference>